<feature type="domain" description="FAD-binding PCMH-type" evidence="4">
    <location>
        <begin position="142"/>
        <end position="321"/>
    </location>
</feature>
<organism evidence="5 6">
    <name type="scientific">Clohesyomyces aquaticus</name>
    <dbReference type="NCBI Taxonomy" id="1231657"/>
    <lineage>
        <taxon>Eukaryota</taxon>
        <taxon>Fungi</taxon>
        <taxon>Dikarya</taxon>
        <taxon>Ascomycota</taxon>
        <taxon>Pezizomycotina</taxon>
        <taxon>Dothideomycetes</taxon>
        <taxon>Pleosporomycetidae</taxon>
        <taxon>Pleosporales</taxon>
        <taxon>Lindgomycetaceae</taxon>
        <taxon>Clohesyomyces</taxon>
    </lineage>
</organism>
<sequence length="646" mass="70534">MFLSSVIVLPCLITTISAVNFDWEEVQLTEVETRNYSAIQFAHSSIHVPQEECKTIPGDPNWPSGAEWARFNNTLGGVLVKPRPLAAVCYSGPEYDAERCEALNQRWKSPSFHANDPASVMSQWAIGNACVPTSDPNSTCEQGGYPAYVVNATTVRHIQLAVNFARNLNIRLVIKASGHDFNGKNIGAYSLSVWTHSLRSFTYHATYNTSRYTGRAIAYGAGFRSLDAHTVTSQYNMSMMIAGGLDVSLAGGYLQGGGHSSLSSSYGLAADQVLSIEAVTASGKFVHADAETNGDLFWAFRGGGGGNYGIITSVIVKAFPPTPMTQSRIMFSTIPSSATSNSTAPSVEAFWKGVKAYWDFCIALCDAKGLGYNFIQHTPIRGSNATGLTFTTTISVPNYNNTSYQTFTRPLLDKLTALGITVPIPKVSRSLHIPPTPDPNPNYHHPSISRRALGDIVSNTLIASRWFQHPHFASPSALTKTHLAIRHFVEAGGYTFHGINHAPTLQAAGYPDNAVNPAFRSVILHAQGYLGDMHWDGQSPVISTAELAEKHERLQRYMQGWRDVTPGSGSYVNEGDAQEPDFKDSFFGENYERLADVKRRWDPWGVFWVVGGVGSDEWEVRGGSGTRGFVVQDGRLCRVGWEGKGR</sequence>
<dbReference type="InterPro" id="IPR036318">
    <property type="entry name" value="FAD-bd_PCMH-like_sf"/>
</dbReference>
<dbReference type="InterPro" id="IPR006094">
    <property type="entry name" value="Oxid_FAD_bind_N"/>
</dbReference>
<gene>
    <name evidence="5" type="ORF">BCR34DRAFT_473261</name>
</gene>
<dbReference type="InterPro" id="IPR016169">
    <property type="entry name" value="FAD-bd_PCMH_sub2"/>
</dbReference>
<evidence type="ECO:0000256" key="1">
    <source>
        <dbReference type="ARBA" id="ARBA00005466"/>
    </source>
</evidence>
<dbReference type="Gene3D" id="3.30.465.10">
    <property type="match status" value="2"/>
</dbReference>
<evidence type="ECO:0000256" key="2">
    <source>
        <dbReference type="ARBA" id="ARBA00023002"/>
    </source>
</evidence>
<dbReference type="PANTHER" id="PTHR13878:SF91">
    <property type="entry name" value="FAD BINDING DOMAIN PROTEIN (AFU_ORTHOLOGUE AFUA_6G12070)-RELATED"/>
    <property type="match status" value="1"/>
</dbReference>
<keyword evidence="3" id="KW-0732">Signal</keyword>
<dbReference type="Pfam" id="PF08031">
    <property type="entry name" value="BBE"/>
    <property type="match status" value="1"/>
</dbReference>
<dbReference type="GO" id="GO:0016491">
    <property type="term" value="F:oxidoreductase activity"/>
    <property type="evidence" value="ECO:0007669"/>
    <property type="project" value="UniProtKB-KW"/>
</dbReference>
<dbReference type="PROSITE" id="PS51387">
    <property type="entry name" value="FAD_PCMH"/>
    <property type="match status" value="1"/>
</dbReference>
<evidence type="ECO:0000313" key="5">
    <source>
        <dbReference type="EMBL" id="ORY18534.1"/>
    </source>
</evidence>
<dbReference type="InterPro" id="IPR016166">
    <property type="entry name" value="FAD-bd_PCMH"/>
</dbReference>
<feature type="chain" id="PRO_5013005551" description="FAD-binding PCMH-type domain-containing protein" evidence="3">
    <location>
        <begin position="19"/>
        <end position="646"/>
    </location>
</feature>
<name>A0A1Y2A7T4_9PLEO</name>
<evidence type="ECO:0000259" key="4">
    <source>
        <dbReference type="PROSITE" id="PS51387"/>
    </source>
</evidence>
<dbReference type="InterPro" id="IPR050432">
    <property type="entry name" value="FAD-linked_Oxidoreductases_BP"/>
</dbReference>
<dbReference type="PANTHER" id="PTHR13878">
    <property type="entry name" value="GULONOLACTONE OXIDASE"/>
    <property type="match status" value="1"/>
</dbReference>
<dbReference type="InterPro" id="IPR012951">
    <property type="entry name" value="BBE"/>
</dbReference>
<dbReference type="SUPFAM" id="SSF56176">
    <property type="entry name" value="FAD-binding/transporter-associated domain-like"/>
    <property type="match status" value="1"/>
</dbReference>
<comment type="caution">
    <text evidence="5">The sequence shown here is derived from an EMBL/GenBank/DDBJ whole genome shotgun (WGS) entry which is preliminary data.</text>
</comment>
<keyword evidence="2" id="KW-0560">Oxidoreductase</keyword>
<dbReference type="Proteomes" id="UP000193144">
    <property type="component" value="Unassembled WGS sequence"/>
</dbReference>
<dbReference type="GO" id="GO:0071949">
    <property type="term" value="F:FAD binding"/>
    <property type="evidence" value="ECO:0007669"/>
    <property type="project" value="InterPro"/>
</dbReference>
<protein>
    <recommendedName>
        <fullName evidence="4">FAD-binding PCMH-type domain-containing protein</fullName>
    </recommendedName>
</protein>
<feature type="signal peptide" evidence="3">
    <location>
        <begin position="1"/>
        <end position="18"/>
    </location>
</feature>
<dbReference type="OrthoDB" id="415825at2759"/>
<dbReference type="STRING" id="1231657.A0A1Y2A7T4"/>
<reference evidence="5 6" key="1">
    <citation type="submission" date="2016-07" db="EMBL/GenBank/DDBJ databases">
        <title>Pervasive Adenine N6-methylation of Active Genes in Fungi.</title>
        <authorList>
            <consortium name="DOE Joint Genome Institute"/>
            <person name="Mondo S.J."/>
            <person name="Dannebaum R.O."/>
            <person name="Kuo R.C."/>
            <person name="Labutti K."/>
            <person name="Haridas S."/>
            <person name="Kuo A."/>
            <person name="Salamov A."/>
            <person name="Ahrendt S.R."/>
            <person name="Lipzen A."/>
            <person name="Sullivan W."/>
            <person name="Andreopoulos W.B."/>
            <person name="Clum A."/>
            <person name="Lindquist E."/>
            <person name="Daum C."/>
            <person name="Ramamoorthy G.K."/>
            <person name="Gryganskyi A."/>
            <person name="Culley D."/>
            <person name="Magnuson J.K."/>
            <person name="James T.Y."/>
            <person name="O'Malley M.A."/>
            <person name="Stajich J.E."/>
            <person name="Spatafora J.W."/>
            <person name="Visel A."/>
            <person name="Grigoriev I.V."/>
        </authorList>
    </citation>
    <scope>NUCLEOTIDE SEQUENCE [LARGE SCALE GENOMIC DNA]</scope>
    <source>
        <strain evidence="5 6">CBS 115471</strain>
    </source>
</reference>
<dbReference type="AlphaFoldDB" id="A0A1Y2A7T4"/>
<comment type="similarity">
    <text evidence="1">Belongs to the oxygen-dependent FAD-linked oxidoreductase family.</text>
</comment>
<dbReference type="Pfam" id="PF01565">
    <property type="entry name" value="FAD_binding_4"/>
    <property type="match status" value="1"/>
</dbReference>
<keyword evidence="6" id="KW-1185">Reference proteome</keyword>
<evidence type="ECO:0000256" key="3">
    <source>
        <dbReference type="SAM" id="SignalP"/>
    </source>
</evidence>
<accession>A0A1Y2A7T4</accession>
<dbReference type="EMBL" id="MCFA01000006">
    <property type="protein sequence ID" value="ORY18534.1"/>
    <property type="molecule type" value="Genomic_DNA"/>
</dbReference>
<proteinExistence type="inferred from homology"/>
<evidence type="ECO:0000313" key="6">
    <source>
        <dbReference type="Proteomes" id="UP000193144"/>
    </source>
</evidence>